<evidence type="ECO:0000256" key="1">
    <source>
        <dbReference type="SAM" id="Phobius"/>
    </source>
</evidence>
<dbReference type="InterPro" id="IPR000326">
    <property type="entry name" value="PAP2/HPO"/>
</dbReference>
<reference evidence="3 4" key="1">
    <citation type="submission" date="2019-03" db="EMBL/GenBank/DDBJ databases">
        <title>Genomic Encyclopedia of Archaeal and Bacterial Type Strains, Phase II (KMG-II): from individual species to whole genera.</title>
        <authorList>
            <person name="Goeker M."/>
        </authorList>
    </citation>
    <scope>NUCLEOTIDE SEQUENCE [LARGE SCALE GENOMIC DNA]</scope>
    <source>
        <strain evidence="3 4">DSM 19034</strain>
    </source>
</reference>
<keyword evidence="1" id="KW-0812">Transmembrane</keyword>
<comment type="caution">
    <text evidence="3">The sequence shown here is derived from an EMBL/GenBank/DDBJ whole genome shotgun (WGS) entry which is preliminary data.</text>
</comment>
<dbReference type="AlphaFoldDB" id="A0A4R6IL60"/>
<feature type="transmembrane region" description="Helical" evidence="1">
    <location>
        <begin position="127"/>
        <end position="148"/>
    </location>
</feature>
<dbReference type="PANTHER" id="PTHR14969">
    <property type="entry name" value="SPHINGOSINE-1-PHOSPHATE PHOSPHOHYDROLASE"/>
    <property type="match status" value="1"/>
</dbReference>
<dbReference type="OrthoDB" id="9773582at2"/>
<protein>
    <submittedName>
        <fullName evidence="3">Undecaprenyl-diphosphatase</fullName>
    </submittedName>
</protein>
<dbReference type="Gene3D" id="1.20.144.10">
    <property type="entry name" value="Phosphatidic acid phosphatase type 2/haloperoxidase"/>
    <property type="match status" value="2"/>
</dbReference>
<organism evidence="3 4">
    <name type="scientific">Pedobacter duraquae</name>
    <dbReference type="NCBI Taxonomy" id="425511"/>
    <lineage>
        <taxon>Bacteria</taxon>
        <taxon>Pseudomonadati</taxon>
        <taxon>Bacteroidota</taxon>
        <taxon>Sphingobacteriia</taxon>
        <taxon>Sphingobacteriales</taxon>
        <taxon>Sphingobacteriaceae</taxon>
        <taxon>Pedobacter</taxon>
    </lineage>
</organism>
<evidence type="ECO:0000313" key="4">
    <source>
        <dbReference type="Proteomes" id="UP000295499"/>
    </source>
</evidence>
<feature type="transmembrane region" description="Helical" evidence="1">
    <location>
        <begin position="187"/>
        <end position="206"/>
    </location>
</feature>
<accession>A0A4R6IL60</accession>
<feature type="transmembrane region" description="Helical" evidence="1">
    <location>
        <begin position="88"/>
        <end position="107"/>
    </location>
</feature>
<dbReference type="SUPFAM" id="SSF48317">
    <property type="entry name" value="Acid phosphatase/Vanadium-dependent haloperoxidase"/>
    <property type="match status" value="1"/>
</dbReference>
<keyword evidence="4" id="KW-1185">Reference proteome</keyword>
<name>A0A4R6IL60_9SPHI</name>
<feature type="transmembrane region" description="Helical" evidence="1">
    <location>
        <begin position="65"/>
        <end position="81"/>
    </location>
</feature>
<dbReference type="SMART" id="SM00014">
    <property type="entry name" value="acidPPc"/>
    <property type="match status" value="1"/>
</dbReference>
<dbReference type="Pfam" id="PF01569">
    <property type="entry name" value="PAP2"/>
    <property type="match status" value="1"/>
</dbReference>
<feature type="domain" description="Phosphatidic acid phosphatase type 2/haloperoxidase" evidence="2">
    <location>
        <begin position="86"/>
        <end position="202"/>
    </location>
</feature>
<dbReference type="CDD" id="cd03392">
    <property type="entry name" value="PAP2_like_2"/>
    <property type="match status" value="1"/>
</dbReference>
<gene>
    <name evidence="3" type="ORF">CLV32_1798</name>
</gene>
<dbReference type="RefSeq" id="WP_133554476.1">
    <property type="nucleotide sequence ID" value="NZ_SNWM01000002.1"/>
</dbReference>
<evidence type="ECO:0000259" key="2">
    <source>
        <dbReference type="SMART" id="SM00014"/>
    </source>
</evidence>
<feature type="transmembrane region" description="Helical" evidence="1">
    <location>
        <begin position="160"/>
        <end position="181"/>
    </location>
</feature>
<feature type="transmembrane region" description="Helical" evidence="1">
    <location>
        <begin position="12"/>
        <end position="35"/>
    </location>
</feature>
<keyword evidence="1" id="KW-0472">Membrane</keyword>
<proteinExistence type="predicted"/>
<sequence>MNDRRKKILFRTVTGLALGFALLTLLVLLFPLSFIDRGISHRIQHYDYPIIDTFMSFVSWFGESPNSYIIVMVTALTFFVFKYKKEGWYVLATGISGAVMFVVKVAVNRPRPTADLVRIYHKTRLQSFPSGHTVFYVAFFGFLILLMYQLKSIPNIIRMSVAVFSAALVFLVPFSRVYLGAHWFTDVLAGFILGLICLLVLSYQYLKTPGKV</sequence>
<dbReference type="PANTHER" id="PTHR14969:SF13">
    <property type="entry name" value="AT30094P"/>
    <property type="match status" value="1"/>
</dbReference>
<keyword evidence="1" id="KW-1133">Transmembrane helix</keyword>
<evidence type="ECO:0000313" key="3">
    <source>
        <dbReference type="EMBL" id="TDO22813.1"/>
    </source>
</evidence>
<dbReference type="InterPro" id="IPR036938">
    <property type="entry name" value="PAP2/HPO_sf"/>
</dbReference>
<dbReference type="EMBL" id="SNWM01000002">
    <property type="protein sequence ID" value="TDO22813.1"/>
    <property type="molecule type" value="Genomic_DNA"/>
</dbReference>
<dbReference type="Proteomes" id="UP000295499">
    <property type="component" value="Unassembled WGS sequence"/>
</dbReference>